<dbReference type="EMBL" id="SJPY01000006">
    <property type="protein sequence ID" value="TWU38827.1"/>
    <property type="molecule type" value="Genomic_DNA"/>
</dbReference>
<dbReference type="Proteomes" id="UP000315471">
    <property type="component" value="Unassembled WGS sequence"/>
</dbReference>
<comment type="caution">
    <text evidence="1">The sequence shown here is derived from an EMBL/GenBank/DDBJ whole genome shotgun (WGS) entry which is preliminary data.</text>
</comment>
<reference evidence="1 2" key="1">
    <citation type="submission" date="2019-02" db="EMBL/GenBank/DDBJ databases">
        <title>Deep-cultivation of Planctomycetes and their phenomic and genomic characterization uncovers novel biology.</title>
        <authorList>
            <person name="Wiegand S."/>
            <person name="Jogler M."/>
            <person name="Boedeker C."/>
            <person name="Pinto D."/>
            <person name="Vollmers J."/>
            <person name="Rivas-Marin E."/>
            <person name="Kohn T."/>
            <person name="Peeters S.H."/>
            <person name="Heuer A."/>
            <person name="Rast P."/>
            <person name="Oberbeckmann S."/>
            <person name="Bunk B."/>
            <person name="Jeske O."/>
            <person name="Meyerdierks A."/>
            <person name="Storesund J.E."/>
            <person name="Kallscheuer N."/>
            <person name="Luecker S."/>
            <person name="Lage O.M."/>
            <person name="Pohl T."/>
            <person name="Merkel B.J."/>
            <person name="Hornburger P."/>
            <person name="Mueller R.-W."/>
            <person name="Bruemmer F."/>
            <person name="Labrenz M."/>
            <person name="Spormann A.M."/>
            <person name="Op Den Camp H."/>
            <person name="Overmann J."/>
            <person name="Amann R."/>
            <person name="Jetten M.S.M."/>
            <person name="Mascher T."/>
            <person name="Medema M.H."/>
            <person name="Devos D.P."/>
            <person name="Kaster A.-K."/>
            <person name="Ovreas L."/>
            <person name="Rohde M."/>
            <person name="Galperin M.Y."/>
            <person name="Jogler C."/>
        </authorList>
    </citation>
    <scope>NUCLEOTIDE SEQUENCE [LARGE SCALE GENOMIC DNA]</scope>
    <source>
        <strain evidence="1 2">Q31b</strain>
    </source>
</reference>
<evidence type="ECO:0000313" key="2">
    <source>
        <dbReference type="Proteomes" id="UP000315471"/>
    </source>
</evidence>
<proteinExistence type="predicted"/>
<evidence type="ECO:0000313" key="1">
    <source>
        <dbReference type="EMBL" id="TWU38827.1"/>
    </source>
</evidence>
<protein>
    <submittedName>
        <fullName evidence="1">Uncharacterized protein</fullName>
    </submittedName>
</protein>
<gene>
    <name evidence="1" type="ORF">Q31b_39050</name>
</gene>
<name>A0A5C6DSE2_9BACT</name>
<organism evidence="1 2">
    <name type="scientific">Novipirellula aureliae</name>
    <dbReference type="NCBI Taxonomy" id="2527966"/>
    <lineage>
        <taxon>Bacteria</taxon>
        <taxon>Pseudomonadati</taxon>
        <taxon>Planctomycetota</taxon>
        <taxon>Planctomycetia</taxon>
        <taxon>Pirellulales</taxon>
        <taxon>Pirellulaceae</taxon>
        <taxon>Novipirellula</taxon>
    </lineage>
</organism>
<keyword evidence="2" id="KW-1185">Reference proteome</keyword>
<dbReference type="AlphaFoldDB" id="A0A5C6DSE2"/>
<sequence length="552" mass="61203">MEKRMSRLPICPPLRLHLVIATVVCFANLNAYAVEVESNGLVAIELEETDSPLGLWELKRTNLNNAFSGTGYLEFTGNSPVSGDPKSPLEYQFKINKGGLYYLHLRCAKEVLEIKGRRRADIANDCYIRVEGDFNAGPNAGDAHRKDAPLSLLQSDTKFFGGADKKFEWASGNRLDPGGENNKRVAVYHFKAGESYKLVVSGRSQFFKADRLVFRHVDVPVSVAEGIAENPKPEATSTSNRFNKEKDLFIAQFDSLPDSDDIHAQAAVGCLLAHPQLEGVNYFAVAGAYGVQVKNSRFKYIDSRRLFDLAFGPEALATDTAEKRAQARWVNAHERIIYGTNEDGHVMRSPERIAQLDFASDVVKEKAKPVLEAGGRVFVMDAGQSDFTADWVAKLIADGVTNTSTNVILVQHSIWNERHTAGHQGVTFRDGKNDWEYINDPAVLTYVQIDDGNNEYGAKPSRGPKTPNYKNEDTVFLPEAIDPKNPNAHARELWTLAKEIVDGSSYWGKVLTNGGVDFSDTVEAMWIFDLADESAGLTTVRDFWNAFVVNTP</sequence>
<accession>A0A5C6DSE2</accession>